<dbReference type="Proteomes" id="UP000199670">
    <property type="component" value="Unassembled WGS sequence"/>
</dbReference>
<dbReference type="PANTHER" id="PTHR10224">
    <property type="entry name" value="ES1 PROTEIN HOMOLOG, MITOCHONDRIAL"/>
    <property type="match status" value="1"/>
</dbReference>
<dbReference type="InterPro" id="IPR026041">
    <property type="entry name" value="ElbB"/>
</dbReference>
<dbReference type="OrthoDB" id="5605062at2"/>
<evidence type="ECO:0000313" key="3">
    <source>
        <dbReference type="Proteomes" id="UP000199670"/>
    </source>
</evidence>
<reference evidence="3" key="1">
    <citation type="submission" date="2016-08" db="EMBL/GenBank/DDBJ databases">
        <authorList>
            <person name="Varghese N."/>
            <person name="Submissions Spin"/>
        </authorList>
    </citation>
    <scope>NUCLEOTIDE SEQUENCE [LARGE SCALE GENOMIC DNA]</scope>
    <source>
        <strain evidence="3">R-53248</strain>
    </source>
</reference>
<protein>
    <recommendedName>
        <fullName evidence="1">Glyoxalase</fullName>
    </recommendedName>
</protein>
<name>A0A1C3ZVZ2_9GAMM</name>
<accession>A0A1C3ZVZ2</accession>
<comment type="function">
    <text evidence="1">Displays glyoxalase activity, catalyzing the conversion of glyoxal to glycolate.</text>
</comment>
<organism evidence="2 3">
    <name type="scientific">Gilliamella bombicola</name>
    <dbReference type="NCBI Taxonomy" id="1798182"/>
    <lineage>
        <taxon>Bacteria</taxon>
        <taxon>Pseudomonadati</taxon>
        <taxon>Pseudomonadota</taxon>
        <taxon>Gammaproteobacteria</taxon>
        <taxon>Orbales</taxon>
        <taxon>Orbaceae</taxon>
        <taxon>Gilliamella</taxon>
    </lineage>
</organism>
<dbReference type="InterPro" id="IPR029062">
    <property type="entry name" value="Class_I_gatase-like"/>
</dbReference>
<comment type="catalytic activity">
    <reaction evidence="1">
        <text>glyoxal + H2O = glycolate + H(+)</text>
        <dbReference type="Rhea" id="RHEA:51672"/>
        <dbReference type="ChEBI" id="CHEBI:15377"/>
        <dbReference type="ChEBI" id="CHEBI:15378"/>
        <dbReference type="ChEBI" id="CHEBI:29805"/>
        <dbReference type="ChEBI" id="CHEBI:34779"/>
    </reaction>
</comment>
<dbReference type="PANTHER" id="PTHR10224:SF12">
    <property type="entry name" value="GLYOXALASE ELBB"/>
    <property type="match status" value="1"/>
</dbReference>
<dbReference type="EMBL" id="FMAQ01000002">
    <property type="protein sequence ID" value="SCB86549.1"/>
    <property type="molecule type" value="Genomic_DNA"/>
</dbReference>
<dbReference type="PIRSF" id="PIRSF006320">
    <property type="entry name" value="Elb2"/>
    <property type="match status" value="1"/>
</dbReference>
<dbReference type="RefSeq" id="WP_091346822.1">
    <property type="nucleotide sequence ID" value="NZ_FMAQ01000002.1"/>
</dbReference>
<proteinExistence type="inferred from homology"/>
<keyword evidence="1" id="KW-0456">Lyase</keyword>
<evidence type="ECO:0000313" key="2">
    <source>
        <dbReference type="EMBL" id="SCB86549.1"/>
    </source>
</evidence>
<evidence type="ECO:0000256" key="1">
    <source>
        <dbReference type="PIRNR" id="PIRNR006320"/>
    </source>
</evidence>
<dbReference type="AlphaFoldDB" id="A0A1C3ZVZ2"/>
<dbReference type="STRING" id="1798182.GA0061081_102120"/>
<dbReference type="GO" id="GO:0016829">
    <property type="term" value="F:lyase activity"/>
    <property type="evidence" value="ECO:0007669"/>
    <property type="project" value="UniProtKB-UniRule"/>
</dbReference>
<dbReference type="SUPFAM" id="SSF52317">
    <property type="entry name" value="Class I glutamine amidotransferase-like"/>
    <property type="match status" value="1"/>
</dbReference>
<keyword evidence="3" id="KW-1185">Reference proteome</keyword>
<dbReference type="NCBIfam" id="NF008747">
    <property type="entry name" value="PRK11780.1"/>
    <property type="match status" value="1"/>
</dbReference>
<dbReference type="Gene3D" id="3.40.50.880">
    <property type="match status" value="1"/>
</dbReference>
<sequence length="219" mass="23770">MKKIAVILSGCGYLDGSEIRESVLTLLALDTLKVKYDIFSLNEDQYHVVNHLTGNVQDNEKRNILEESARIARGKIEDLTKINVDNYSSLIIPGGFGVAKNLCSFAFDGINAKVNPIVLKIIHAFHSDKKPIGAICISPALIALSLGANKPSITLGNDKNLADEIEKTGVSHHKCHTADCIIDEKNKIVTTPAYMDDGINLADAYQGISKLVKAVIELS</sequence>
<gene>
    <name evidence="2" type="ORF">GA0061081_102120</name>
</gene>
<comment type="similarity">
    <text evidence="1">Belongs to the peptidase C56 family.</text>
</comment>